<comment type="caution">
    <text evidence="1">The sequence shown here is derived from an EMBL/GenBank/DDBJ whole genome shotgun (WGS) entry which is preliminary data.</text>
</comment>
<name>A0A9D3YS69_DREPO</name>
<dbReference type="Proteomes" id="UP000828390">
    <property type="component" value="Unassembled WGS sequence"/>
</dbReference>
<dbReference type="Gene3D" id="3.40.50.300">
    <property type="entry name" value="P-loop containing nucleotide triphosphate hydrolases"/>
    <property type="match status" value="1"/>
</dbReference>
<evidence type="ECO:0000313" key="1">
    <source>
        <dbReference type="EMBL" id="KAH3706358.1"/>
    </source>
</evidence>
<proteinExistence type="predicted"/>
<keyword evidence="2" id="KW-1185">Reference proteome</keyword>
<organism evidence="1 2">
    <name type="scientific">Dreissena polymorpha</name>
    <name type="common">Zebra mussel</name>
    <name type="synonym">Mytilus polymorpha</name>
    <dbReference type="NCBI Taxonomy" id="45954"/>
    <lineage>
        <taxon>Eukaryota</taxon>
        <taxon>Metazoa</taxon>
        <taxon>Spiralia</taxon>
        <taxon>Lophotrochozoa</taxon>
        <taxon>Mollusca</taxon>
        <taxon>Bivalvia</taxon>
        <taxon>Autobranchia</taxon>
        <taxon>Heteroconchia</taxon>
        <taxon>Euheterodonta</taxon>
        <taxon>Imparidentia</taxon>
        <taxon>Neoheterodontei</taxon>
        <taxon>Myida</taxon>
        <taxon>Dreissenoidea</taxon>
        <taxon>Dreissenidae</taxon>
        <taxon>Dreissena</taxon>
    </lineage>
</organism>
<dbReference type="SUPFAM" id="SSF52540">
    <property type="entry name" value="P-loop containing nucleoside triphosphate hydrolases"/>
    <property type="match status" value="1"/>
</dbReference>
<sequence>MDLGIETYFEAQFVGRKDELRDLQAAWNKKQRMFGIFGMRSVGTSRLAKEFLASVSGQYDELVYVNLKETSDLVAMYVNICAQLTVSVQSHPNDVKSWESMLFVLFPLDKLNTYSFLTMANTLLTMKPKLANLYTSCVLPF</sequence>
<protein>
    <submittedName>
        <fullName evidence="1">Uncharacterized protein</fullName>
    </submittedName>
</protein>
<reference evidence="1" key="1">
    <citation type="journal article" date="2019" name="bioRxiv">
        <title>The Genome of the Zebra Mussel, Dreissena polymorpha: A Resource for Invasive Species Research.</title>
        <authorList>
            <person name="McCartney M.A."/>
            <person name="Auch B."/>
            <person name="Kono T."/>
            <person name="Mallez S."/>
            <person name="Zhang Y."/>
            <person name="Obille A."/>
            <person name="Becker A."/>
            <person name="Abrahante J.E."/>
            <person name="Garbe J."/>
            <person name="Badalamenti J.P."/>
            <person name="Herman A."/>
            <person name="Mangelson H."/>
            <person name="Liachko I."/>
            <person name="Sullivan S."/>
            <person name="Sone E.D."/>
            <person name="Koren S."/>
            <person name="Silverstein K.A.T."/>
            <person name="Beckman K.B."/>
            <person name="Gohl D.M."/>
        </authorList>
    </citation>
    <scope>NUCLEOTIDE SEQUENCE</scope>
    <source>
        <strain evidence="1">Duluth1</strain>
        <tissue evidence="1">Whole animal</tissue>
    </source>
</reference>
<accession>A0A9D3YS69</accession>
<evidence type="ECO:0000313" key="2">
    <source>
        <dbReference type="Proteomes" id="UP000828390"/>
    </source>
</evidence>
<reference evidence="1" key="2">
    <citation type="submission" date="2020-11" db="EMBL/GenBank/DDBJ databases">
        <authorList>
            <person name="McCartney M.A."/>
            <person name="Auch B."/>
            <person name="Kono T."/>
            <person name="Mallez S."/>
            <person name="Becker A."/>
            <person name="Gohl D.M."/>
            <person name="Silverstein K.A.T."/>
            <person name="Koren S."/>
            <person name="Bechman K.B."/>
            <person name="Herman A."/>
            <person name="Abrahante J.E."/>
            <person name="Garbe J."/>
        </authorList>
    </citation>
    <scope>NUCLEOTIDE SEQUENCE</scope>
    <source>
        <strain evidence="1">Duluth1</strain>
        <tissue evidence="1">Whole animal</tissue>
    </source>
</reference>
<gene>
    <name evidence="1" type="ORF">DPMN_065744</name>
</gene>
<dbReference type="InterPro" id="IPR027417">
    <property type="entry name" value="P-loop_NTPase"/>
</dbReference>
<dbReference type="AlphaFoldDB" id="A0A9D3YS69"/>
<dbReference type="EMBL" id="JAIWYP010000014">
    <property type="protein sequence ID" value="KAH3706358.1"/>
    <property type="molecule type" value="Genomic_DNA"/>
</dbReference>